<accession>A0A0D7X2B2</accession>
<protein>
    <recommendedName>
        <fullName evidence="2">DUF3592 domain-containing protein</fullName>
    </recommendedName>
</protein>
<feature type="transmembrane region" description="Helical" evidence="1">
    <location>
        <begin position="126"/>
        <end position="150"/>
    </location>
</feature>
<proteinExistence type="predicted"/>
<dbReference type="PATRIC" id="fig|159743.3.peg.2483"/>
<gene>
    <name evidence="3" type="ORF">QD47_11135</name>
</gene>
<feature type="domain" description="DUF3592" evidence="2">
    <location>
        <begin position="44"/>
        <end position="124"/>
    </location>
</feature>
<organism evidence="3 4">
    <name type="scientific">Paenibacillus terrae</name>
    <dbReference type="NCBI Taxonomy" id="159743"/>
    <lineage>
        <taxon>Bacteria</taxon>
        <taxon>Bacillati</taxon>
        <taxon>Bacillota</taxon>
        <taxon>Bacilli</taxon>
        <taxon>Bacillales</taxon>
        <taxon>Paenibacillaceae</taxon>
        <taxon>Paenibacillus</taxon>
    </lineage>
</organism>
<keyword evidence="1" id="KW-1133">Transmembrane helix</keyword>
<evidence type="ECO:0000313" key="4">
    <source>
        <dbReference type="Proteomes" id="UP000032534"/>
    </source>
</evidence>
<dbReference type="Proteomes" id="UP000032534">
    <property type="component" value="Unassembled WGS sequence"/>
</dbReference>
<dbReference type="AlphaFoldDB" id="A0A0D7X2B2"/>
<dbReference type="EMBL" id="JTHP01000018">
    <property type="protein sequence ID" value="KJD45550.1"/>
    <property type="molecule type" value="Genomic_DNA"/>
</dbReference>
<dbReference type="Pfam" id="PF12158">
    <property type="entry name" value="DUF3592"/>
    <property type="match status" value="1"/>
</dbReference>
<reference evidence="3 4" key="1">
    <citation type="submission" date="2014-11" db="EMBL/GenBank/DDBJ databases">
        <title>Draft Genome Sequences of Paenibacillus polymyxa NRRL B-30509 and Paenibacillus terrae NRRL B-30644, Strains from a Poultry Environment that Produce Tridecaptin A and Paenicidins.</title>
        <authorList>
            <person name="van Belkum M.J."/>
            <person name="Lohans C.T."/>
            <person name="Vederas J.C."/>
        </authorList>
    </citation>
    <scope>NUCLEOTIDE SEQUENCE [LARGE SCALE GENOMIC DNA]</scope>
    <source>
        <strain evidence="3 4">NRRL B-30644</strain>
    </source>
</reference>
<dbReference type="RefSeq" id="WP_044646195.1">
    <property type="nucleotide sequence ID" value="NZ_JTHP01000018.1"/>
</dbReference>
<keyword evidence="4" id="KW-1185">Reference proteome</keyword>
<dbReference type="OrthoDB" id="2662525at2"/>
<keyword evidence="1" id="KW-0472">Membrane</keyword>
<feature type="transmembrane region" description="Helical" evidence="1">
    <location>
        <begin position="12"/>
        <end position="30"/>
    </location>
</feature>
<sequence>MYWFHFSSELLMPFFSLLGLVLIYFGFRTIRRHRYRKRHWVRTKGQIVDAHIEVDVDVVPFDRDDPVDTSYTRRLKVRFYTTSGEVVEFWNPYSTNLSFNRVGRKINVLYNPANPRDALIAGGVNGAGCLAVMLFLIGVPFALSGVFALLKFFL</sequence>
<evidence type="ECO:0000256" key="1">
    <source>
        <dbReference type="SAM" id="Phobius"/>
    </source>
</evidence>
<name>A0A0D7X2B2_9BACL</name>
<keyword evidence="1" id="KW-0812">Transmembrane</keyword>
<comment type="caution">
    <text evidence="3">The sequence shown here is derived from an EMBL/GenBank/DDBJ whole genome shotgun (WGS) entry which is preliminary data.</text>
</comment>
<evidence type="ECO:0000313" key="3">
    <source>
        <dbReference type="EMBL" id="KJD45550.1"/>
    </source>
</evidence>
<dbReference type="InterPro" id="IPR021994">
    <property type="entry name" value="DUF3592"/>
</dbReference>
<evidence type="ECO:0000259" key="2">
    <source>
        <dbReference type="Pfam" id="PF12158"/>
    </source>
</evidence>